<dbReference type="AlphaFoldDB" id="A0A212U0U4"/>
<evidence type="ECO:0000256" key="2">
    <source>
        <dbReference type="SAM" id="MobiDB-lite"/>
    </source>
</evidence>
<organism evidence="3 4">
    <name type="scientific">Kytococcus aerolatus</name>
    <dbReference type="NCBI Taxonomy" id="592308"/>
    <lineage>
        <taxon>Bacteria</taxon>
        <taxon>Bacillati</taxon>
        <taxon>Actinomycetota</taxon>
        <taxon>Actinomycetes</taxon>
        <taxon>Micrococcales</taxon>
        <taxon>Kytococcaceae</taxon>
        <taxon>Kytococcus</taxon>
    </lineage>
</organism>
<dbReference type="RefSeq" id="WP_088818579.1">
    <property type="nucleotide sequence ID" value="NZ_FYEZ01000002.1"/>
</dbReference>
<dbReference type="GO" id="GO:0016787">
    <property type="term" value="F:hydrolase activity"/>
    <property type="evidence" value="ECO:0007669"/>
    <property type="project" value="UniProtKB-KW"/>
</dbReference>
<proteinExistence type="predicted"/>
<keyword evidence="1" id="KW-0378">Hydrolase</keyword>
<name>A0A212U0U4_9MICO</name>
<protein>
    <submittedName>
        <fullName evidence="3">Phosphohistidine phosphatase</fullName>
    </submittedName>
</protein>
<accession>A0A212U0U4</accession>
<dbReference type="PANTHER" id="PTHR20935">
    <property type="entry name" value="PHOSPHOGLYCERATE MUTASE-RELATED"/>
    <property type="match status" value="1"/>
</dbReference>
<dbReference type="SUPFAM" id="SSF53254">
    <property type="entry name" value="Phosphoglycerate mutase-like"/>
    <property type="match status" value="1"/>
</dbReference>
<dbReference type="InterPro" id="IPR029033">
    <property type="entry name" value="His_PPase_superfam"/>
</dbReference>
<dbReference type="EMBL" id="FYEZ01000002">
    <property type="protein sequence ID" value="SNC71863.1"/>
    <property type="molecule type" value="Genomic_DNA"/>
</dbReference>
<dbReference type="SMART" id="SM00855">
    <property type="entry name" value="PGAM"/>
    <property type="match status" value="1"/>
</dbReference>
<dbReference type="Proteomes" id="UP000198122">
    <property type="component" value="Unassembled WGS sequence"/>
</dbReference>
<dbReference type="Pfam" id="PF00300">
    <property type="entry name" value="His_Phos_1"/>
    <property type="match status" value="1"/>
</dbReference>
<sequence length="171" mass="18024">MPTHAGVRLHQLVLVRHGEALPPAPGQADRERDLTARGEEQARAAGERIAARWAGSGPGPRGGAALLLHSTAVRTTRTAELLAAELPVAETWPAPAVYDASPEDLVRVLADVPDEVHRVVLVGHVPGLPALVGQLTGEWPEVWVPGSHAVLELEEGTSWEGLAPDCARLVG</sequence>
<feature type="region of interest" description="Disordered" evidence="2">
    <location>
        <begin position="18"/>
        <end position="39"/>
    </location>
</feature>
<evidence type="ECO:0000313" key="3">
    <source>
        <dbReference type="EMBL" id="SNC71863.1"/>
    </source>
</evidence>
<dbReference type="OrthoDB" id="9810154at2"/>
<reference evidence="3 4" key="1">
    <citation type="submission" date="2017-06" db="EMBL/GenBank/DDBJ databases">
        <authorList>
            <person name="Kim H.J."/>
            <person name="Triplett B.A."/>
        </authorList>
    </citation>
    <scope>NUCLEOTIDE SEQUENCE [LARGE SCALE GENOMIC DNA]</scope>
    <source>
        <strain evidence="3 4">DSM 22179</strain>
    </source>
</reference>
<evidence type="ECO:0000313" key="4">
    <source>
        <dbReference type="Proteomes" id="UP000198122"/>
    </source>
</evidence>
<keyword evidence="4" id="KW-1185">Reference proteome</keyword>
<dbReference type="CDD" id="cd07067">
    <property type="entry name" value="HP_PGM_like"/>
    <property type="match status" value="1"/>
</dbReference>
<feature type="compositionally biased region" description="Basic and acidic residues" evidence="2">
    <location>
        <begin position="28"/>
        <end position="39"/>
    </location>
</feature>
<dbReference type="Gene3D" id="3.40.50.1240">
    <property type="entry name" value="Phosphoglycerate mutase-like"/>
    <property type="match status" value="1"/>
</dbReference>
<evidence type="ECO:0000256" key="1">
    <source>
        <dbReference type="ARBA" id="ARBA00022801"/>
    </source>
</evidence>
<dbReference type="InterPro" id="IPR013078">
    <property type="entry name" value="His_Pase_superF_clade-1"/>
</dbReference>
<gene>
    <name evidence="3" type="ORF">SAMN05445756_1642</name>
</gene>
<dbReference type="InterPro" id="IPR051021">
    <property type="entry name" value="Mito_Ser/Thr_phosphatase"/>
</dbReference>